<evidence type="ECO:0000313" key="7">
    <source>
        <dbReference type="Proteomes" id="UP000318717"/>
    </source>
</evidence>
<proteinExistence type="inferred from homology"/>
<dbReference type="GO" id="GO:0006351">
    <property type="term" value="P:DNA-templated transcription"/>
    <property type="evidence" value="ECO:0007669"/>
    <property type="project" value="TreeGrafter"/>
</dbReference>
<protein>
    <recommendedName>
        <fullName evidence="4">DNA-binding transcriptional regulator BolA</fullName>
    </recommendedName>
</protein>
<accession>A0A4Y3HVE3</accession>
<evidence type="ECO:0000256" key="4">
    <source>
        <dbReference type="ARBA" id="ARBA00074073"/>
    </source>
</evidence>
<dbReference type="EMBL" id="BJLF01000008">
    <property type="protein sequence ID" value="GEA51139.1"/>
    <property type="molecule type" value="Genomic_DNA"/>
</dbReference>
<dbReference type="FunFam" id="3.30.300.90:FF:000001">
    <property type="entry name" value="Transcriptional regulator BolA"/>
    <property type="match status" value="1"/>
</dbReference>
<keyword evidence="2" id="KW-0346">Stress response</keyword>
<dbReference type="PIRSF" id="PIRSF003113">
    <property type="entry name" value="BolA"/>
    <property type="match status" value="1"/>
</dbReference>
<comment type="similarity">
    <text evidence="1 5">Belongs to the BolA/IbaG family.</text>
</comment>
<dbReference type="Gene3D" id="3.30.300.90">
    <property type="entry name" value="BolA-like"/>
    <property type="match status" value="1"/>
</dbReference>
<dbReference type="InterPro" id="IPR002634">
    <property type="entry name" value="BolA"/>
</dbReference>
<evidence type="ECO:0000256" key="2">
    <source>
        <dbReference type="ARBA" id="ARBA00023016"/>
    </source>
</evidence>
<comment type="function">
    <text evidence="3">Transcriptional regulator that plays an important role in general stress response.</text>
</comment>
<dbReference type="PANTHER" id="PTHR46229:SF2">
    <property type="entry name" value="BOLA-LIKE PROTEIN 1"/>
    <property type="match status" value="1"/>
</dbReference>
<dbReference type="GO" id="GO:0005829">
    <property type="term" value="C:cytosol"/>
    <property type="evidence" value="ECO:0007669"/>
    <property type="project" value="TreeGrafter"/>
</dbReference>
<comment type="caution">
    <text evidence="6">The sequence shown here is derived from an EMBL/GenBank/DDBJ whole genome shotgun (WGS) entry which is preliminary data.</text>
</comment>
<name>A0A4Y3HVE3_9VIBR</name>
<dbReference type="AlphaFoldDB" id="A0A4Y3HVE3"/>
<reference evidence="6 7" key="1">
    <citation type="submission" date="2019-06" db="EMBL/GenBank/DDBJ databases">
        <title>Whole genome shotgun sequence of Vibrio inusitatus NBRC 102082.</title>
        <authorList>
            <person name="Hosoyama A."/>
            <person name="Uohara A."/>
            <person name="Ohji S."/>
            <person name="Ichikawa N."/>
        </authorList>
    </citation>
    <scope>NUCLEOTIDE SEQUENCE [LARGE SCALE GENOMIC DNA]</scope>
    <source>
        <strain evidence="6 7">NBRC 102082</strain>
    </source>
</reference>
<dbReference type="RefSeq" id="WP_141345465.1">
    <property type="nucleotide sequence ID" value="NZ_BJLF01000008.1"/>
</dbReference>
<evidence type="ECO:0000313" key="6">
    <source>
        <dbReference type="EMBL" id="GEA51139.1"/>
    </source>
</evidence>
<keyword evidence="7" id="KW-1185">Reference proteome</keyword>
<evidence type="ECO:0000256" key="3">
    <source>
        <dbReference type="ARBA" id="ARBA00059078"/>
    </source>
</evidence>
<evidence type="ECO:0000256" key="5">
    <source>
        <dbReference type="RuleBase" id="RU003860"/>
    </source>
</evidence>
<dbReference type="SUPFAM" id="SSF82657">
    <property type="entry name" value="BolA-like"/>
    <property type="match status" value="1"/>
</dbReference>
<evidence type="ECO:0000256" key="1">
    <source>
        <dbReference type="ARBA" id="ARBA00005578"/>
    </source>
</evidence>
<gene>
    <name evidence="6" type="primary">bolA</name>
    <name evidence="6" type="ORF">VIN01S_19430</name>
</gene>
<dbReference type="OrthoDB" id="9801469at2"/>
<dbReference type="Pfam" id="PF01722">
    <property type="entry name" value="BolA"/>
    <property type="match status" value="1"/>
</dbReference>
<dbReference type="Proteomes" id="UP000318717">
    <property type="component" value="Unassembled WGS sequence"/>
</dbReference>
<dbReference type="GO" id="GO:1990229">
    <property type="term" value="C:iron-sulfur cluster assembly complex"/>
    <property type="evidence" value="ECO:0007669"/>
    <property type="project" value="UniProtKB-ARBA"/>
</dbReference>
<sequence length="100" mass="11480">MLQQLIEQKLDHHFSPHHLEVINESYKHNVPEGSESHFKVVVVSERFENLRLIARHRLVNQVLSEELAGGVHALSMHTLTKDEWKNQQIPESPDCMGGGH</sequence>
<organism evidence="6 7">
    <name type="scientific">Vibrio inusitatus NBRC 102082</name>
    <dbReference type="NCBI Taxonomy" id="1219070"/>
    <lineage>
        <taxon>Bacteria</taxon>
        <taxon>Pseudomonadati</taxon>
        <taxon>Pseudomonadota</taxon>
        <taxon>Gammaproteobacteria</taxon>
        <taxon>Vibrionales</taxon>
        <taxon>Vibrionaceae</taxon>
        <taxon>Vibrio</taxon>
    </lineage>
</organism>
<dbReference type="InterPro" id="IPR036065">
    <property type="entry name" value="BolA-like_sf"/>
</dbReference>
<dbReference type="InterPro" id="IPR050961">
    <property type="entry name" value="BolA/IbaG_stress_morph_reg"/>
</dbReference>
<dbReference type="PANTHER" id="PTHR46229">
    <property type="entry name" value="BOLA TRANSCRIPTION REGULATOR"/>
    <property type="match status" value="1"/>
</dbReference>